<accession>A0A0C3HJ98</accession>
<name>A0A0C3HJ98_OIDMZ</name>
<dbReference type="GO" id="GO:0072380">
    <property type="term" value="C:TRC complex"/>
    <property type="evidence" value="ECO:0007669"/>
    <property type="project" value="TreeGrafter"/>
</dbReference>
<feature type="region of interest" description="Disordered" evidence="3">
    <location>
        <begin position="120"/>
        <end position="151"/>
    </location>
</feature>
<dbReference type="Pfam" id="PF13432">
    <property type="entry name" value="TPR_16"/>
    <property type="match status" value="1"/>
</dbReference>
<evidence type="ECO:0000256" key="3">
    <source>
        <dbReference type="SAM" id="MobiDB-lite"/>
    </source>
</evidence>
<dbReference type="InterPro" id="IPR047150">
    <property type="entry name" value="SGT"/>
</dbReference>
<protein>
    <submittedName>
        <fullName evidence="4">Uncharacterized protein</fullName>
    </submittedName>
</protein>
<gene>
    <name evidence="4" type="ORF">OIDMADRAFT_72520</name>
</gene>
<feature type="non-terminal residue" evidence="4">
    <location>
        <position position="151"/>
    </location>
</feature>
<feature type="non-terminal residue" evidence="4">
    <location>
        <position position="1"/>
    </location>
</feature>
<dbReference type="SMART" id="SM00028">
    <property type="entry name" value="TPR"/>
    <property type="match status" value="3"/>
</dbReference>
<dbReference type="GO" id="GO:0016020">
    <property type="term" value="C:membrane"/>
    <property type="evidence" value="ECO:0007669"/>
    <property type="project" value="TreeGrafter"/>
</dbReference>
<dbReference type="OrthoDB" id="2335338at2759"/>
<dbReference type="InParanoid" id="A0A0C3HJ98"/>
<dbReference type="InterPro" id="IPR011990">
    <property type="entry name" value="TPR-like_helical_dom_sf"/>
</dbReference>
<dbReference type="AlphaFoldDB" id="A0A0C3HJ98"/>
<evidence type="ECO:0000313" key="4">
    <source>
        <dbReference type="EMBL" id="KIN03125.1"/>
    </source>
</evidence>
<dbReference type="GO" id="GO:0006620">
    <property type="term" value="P:post-translational protein targeting to endoplasmic reticulum membrane"/>
    <property type="evidence" value="ECO:0007669"/>
    <property type="project" value="TreeGrafter"/>
</dbReference>
<evidence type="ECO:0000313" key="5">
    <source>
        <dbReference type="Proteomes" id="UP000054321"/>
    </source>
</evidence>
<keyword evidence="2" id="KW-0802">TPR repeat</keyword>
<dbReference type="GO" id="GO:0060090">
    <property type="term" value="F:molecular adaptor activity"/>
    <property type="evidence" value="ECO:0007669"/>
    <property type="project" value="TreeGrafter"/>
</dbReference>
<evidence type="ECO:0000256" key="1">
    <source>
        <dbReference type="ARBA" id="ARBA00022737"/>
    </source>
</evidence>
<feature type="compositionally biased region" description="Gly residues" evidence="3">
    <location>
        <begin position="141"/>
        <end position="151"/>
    </location>
</feature>
<dbReference type="Gene3D" id="1.25.40.10">
    <property type="entry name" value="Tetratricopeptide repeat domain"/>
    <property type="match status" value="1"/>
</dbReference>
<dbReference type="SUPFAM" id="SSF48452">
    <property type="entry name" value="TPR-like"/>
    <property type="match status" value="1"/>
</dbReference>
<keyword evidence="5" id="KW-1185">Reference proteome</keyword>
<dbReference type="Proteomes" id="UP000054321">
    <property type="component" value="Unassembled WGS sequence"/>
</dbReference>
<evidence type="ECO:0000256" key="2">
    <source>
        <dbReference type="ARBA" id="ARBA00022803"/>
    </source>
</evidence>
<reference evidence="4 5" key="1">
    <citation type="submission" date="2014-04" db="EMBL/GenBank/DDBJ databases">
        <authorList>
            <consortium name="DOE Joint Genome Institute"/>
            <person name="Kuo A."/>
            <person name="Martino E."/>
            <person name="Perotto S."/>
            <person name="Kohler A."/>
            <person name="Nagy L.G."/>
            <person name="Floudas D."/>
            <person name="Copeland A."/>
            <person name="Barry K.W."/>
            <person name="Cichocki N."/>
            <person name="Veneault-Fourrey C."/>
            <person name="LaButti K."/>
            <person name="Lindquist E.A."/>
            <person name="Lipzen A."/>
            <person name="Lundell T."/>
            <person name="Morin E."/>
            <person name="Murat C."/>
            <person name="Sun H."/>
            <person name="Tunlid A."/>
            <person name="Henrissat B."/>
            <person name="Grigoriev I.V."/>
            <person name="Hibbett D.S."/>
            <person name="Martin F."/>
            <person name="Nordberg H.P."/>
            <person name="Cantor M.N."/>
            <person name="Hua S.X."/>
        </authorList>
    </citation>
    <scope>NUCLEOTIDE SEQUENCE [LARGE SCALE GENOMIC DNA]</scope>
    <source>
        <strain evidence="4 5">Zn</strain>
    </source>
</reference>
<dbReference type="InterPro" id="IPR019734">
    <property type="entry name" value="TPR_rpt"/>
</dbReference>
<sequence>AESLKSQGNTAMSQNDYLKAINLYTKALSVIPGDPICLNNRAAAYSDLKDYTSAVADVEAALAVDPKYAEAWSILGHARLALGDAKGSIDAYITGIHYEGNGGSNAMRRGLAIAKKRAAELKAESDDPQPPKYEAAQIGAGARGGLPGEGT</sequence>
<organism evidence="4 5">
    <name type="scientific">Oidiodendron maius (strain Zn)</name>
    <dbReference type="NCBI Taxonomy" id="913774"/>
    <lineage>
        <taxon>Eukaryota</taxon>
        <taxon>Fungi</taxon>
        <taxon>Dikarya</taxon>
        <taxon>Ascomycota</taxon>
        <taxon>Pezizomycotina</taxon>
        <taxon>Leotiomycetes</taxon>
        <taxon>Leotiomycetes incertae sedis</taxon>
        <taxon>Myxotrichaceae</taxon>
        <taxon>Oidiodendron</taxon>
    </lineage>
</organism>
<proteinExistence type="predicted"/>
<dbReference type="HOGENOM" id="CLU_1735834_0_0_1"/>
<dbReference type="Pfam" id="PF13181">
    <property type="entry name" value="TPR_8"/>
    <property type="match status" value="1"/>
</dbReference>
<keyword evidence="1" id="KW-0677">Repeat</keyword>
<dbReference type="PANTHER" id="PTHR45831:SF2">
    <property type="entry name" value="LD24721P"/>
    <property type="match status" value="1"/>
</dbReference>
<reference evidence="5" key="2">
    <citation type="submission" date="2015-01" db="EMBL/GenBank/DDBJ databases">
        <title>Evolutionary Origins and Diversification of the Mycorrhizal Mutualists.</title>
        <authorList>
            <consortium name="DOE Joint Genome Institute"/>
            <consortium name="Mycorrhizal Genomics Consortium"/>
            <person name="Kohler A."/>
            <person name="Kuo A."/>
            <person name="Nagy L.G."/>
            <person name="Floudas D."/>
            <person name="Copeland A."/>
            <person name="Barry K.W."/>
            <person name="Cichocki N."/>
            <person name="Veneault-Fourrey C."/>
            <person name="LaButti K."/>
            <person name="Lindquist E.A."/>
            <person name="Lipzen A."/>
            <person name="Lundell T."/>
            <person name="Morin E."/>
            <person name="Murat C."/>
            <person name="Riley R."/>
            <person name="Ohm R."/>
            <person name="Sun H."/>
            <person name="Tunlid A."/>
            <person name="Henrissat B."/>
            <person name="Grigoriev I.V."/>
            <person name="Hibbett D.S."/>
            <person name="Martin F."/>
        </authorList>
    </citation>
    <scope>NUCLEOTIDE SEQUENCE [LARGE SCALE GENOMIC DNA]</scope>
    <source>
        <strain evidence="5">Zn</strain>
    </source>
</reference>
<dbReference type="EMBL" id="KN832874">
    <property type="protein sequence ID" value="KIN03125.1"/>
    <property type="molecule type" value="Genomic_DNA"/>
</dbReference>
<dbReference type="STRING" id="913774.A0A0C3HJ98"/>
<dbReference type="PANTHER" id="PTHR45831">
    <property type="entry name" value="LD24721P"/>
    <property type="match status" value="1"/>
</dbReference>